<dbReference type="InterPro" id="IPR000436">
    <property type="entry name" value="Sushi_SCR_CCP_dom"/>
</dbReference>
<reference evidence="6 7" key="1">
    <citation type="journal article" date="2019" name="Sci. Rep.">
        <title>Orb-weaving spider Araneus ventricosus genome elucidates the spidroin gene catalogue.</title>
        <authorList>
            <person name="Kono N."/>
            <person name="Nakamura H."/>
            <person name="Ohtoshi R."/>
            <person name="Moran D.A.P."/>
            <person name="Shinohara A."/>
            <person name="Yoshida Y."/>
            <person name="Fujiwara M."/>
            <person name="Mori M."/>
            <person name="Tomita M."/>
            <person name="Arakawa K."/>
        </authorList>
    </citation>
    <scope>NUCLEOTIDE SEQUENCE [LARGE SCALE GENOMIC DNA]</scope>
</reference>
<dbReference type="PROSITE" id="PS50923">
    <property type="entry name" value="SUSHI"/>
    <property type="match status" value="6"/>
</dbReference>
<feature type="domain" description="Sushi" evidence="5">
    <location>
        <begin position="774"/>
        <end position="839"/>
    </location>
</feature>
<dbReference type="Gene3D" id="2.10.70.10">
    <property type="entry name" value="Complement Module, domain 1"/>
    <property type="match status" value="6"/>
</dbReference>
<feature type="domain" description="Sushi" evidence="5">
    <location>
        <begin position="708"/>
        <end position="773"/>
    </location>
</feature>
<feature type="domain" description="Sushi" evidence="5">
    <location>
        <begin position="326"/>
        <end position="393"/>
    </location>
</feature>
<dbReference type="Proteomes" id="UP000499080">
    <property type="component" value="Unassembled WGS sequence"/>
</dbReference>
<evidence type="ECO:0000256" key="4">
    <source>
        <dbReference type="PROSITE-ProRule" id="PRU00302"/>
    </source>
</evidence>
<feature type="domain" description="Sushi" evidence="5">
    <location>
        <begin position="576"/>
        <end position="641"/>
    </location>
</feature>
<dbReference type="EMBL" id="BGPR01000144">
    <property type="protein sequence ID" value="GBL99055.1"/>
    <property type="molecule type" value="Genomic_DNA"/>
</dbReference>
<dbReference type="Pfam" id="PF00084">
    <property type="entry name" value="Sushi"/>
    <property type="match status" value="6"/>
</dbReference>
<gene>
    <name evidence="6" type="primary">Svep1_11</name>
    <name evidence="6" type="ORF">AVEN_227555_1</name>
</gene>
<evidence type="ECO:0000256" key="2">
    <source>
        <dbReference type="ARBA" id="ARBA00022737"/>
    </source>
</evidence>
<feature type="domain" description="Sushi" evidence="5">
    <location>
        <begin position="642"/>
        <end position="707"/>
    </location>
</feature>
<dbReference type="PANTHER" id="PTHR45656:SF4">
    <property type="entry name" value="PROTEIN CBR-CLEC-78"/>
    <property type="match status" value="1"/>
</dbReference>
<dbReference type="SMART" id="SM00032">
    <property type="entry name" value="CCP"/>
    <property type="match status" value="8"/>
</dbReference>
<evidence type="ECO:0000313" key="7">
    <source>
        <dbReference type="Proteomes" id="UP000499080"/>
    </source>
</evidence>
<proteinExistence type="predicted"/>
<dbReference type="AlphaFoldDB" id="A0A4Y2C5K8"/>
<organism evidence="6 7">
    <name type="scientific">Araneus ventricosus</name>
    <name type="common">Orbweaver spider</name>
    <name type="synonym">Epeira ventricosa</name>
    <dbReference type="NCBI Taxonomy" id="182803"/>
    <lineage>
        <taxon>Eukaryota</taxon>
        <taxon>Metazoa</taxon>
        <taxon>Ecdysozoa</taxon>
        <taxon>Arthropoda</taxon>
        <taxon>Chelicerata</taxon>
        <taxon>Arachnida</taxon>
        <taxon>Araneae</taxon>
        <taxon>Araneomorphae</taxon>
        <taxon>Entelegynae</taxon>
        <taxon>Araneoidea</taxon>
        <taxon>Araneidae</taxon>
        <taxon>Araneus</taxon>
    </lineage>
</organism>
<comment type="caution">
    <text evidence="6">The sequence shown here is derived from an EMBL/GenBank/DDBJ whole genome shotgun (WGS) entry which is preliminary data.</text>
</comment>
<dbReference type="OrthoDB" id="6427765at2759"/>
<dbReference type="PANTHER" id="PTHR45656">
    <property type="entry name" value="PROTEIN CBR-CLEC-78"/>
    <property type="match status" value="1"/>
</dbReference>
<protein>
    <submittedName>
        <fullName evidence="6">Sushi, von Willebrand factor type A, EGF and pentraxin domain-containing protein 1</fullName>
    </submittedName>
</protein>
<sequence length="904" mass="100918">MRGQYAQAANKLTMKIGSSVNYVRNGGMRNVSVTKTVEHLYATTAKFSGCVLLALRPAHSYPRHRLIVYSHWPYKWTMPACPPPDFPERGGYEPVKAEYEVGLTVSYYCNSSLLFFTDKDYLYALRKQVACQSSGKWTEGPPFCALMTNLIASSKDSKEFTINDDNFDTCFEIQSDAKEILRFSLEREAVSYSAVMCFGEGRGTFLISFLPTDSEHRYDADDVKDKCMLLDLRDAYSSKTEYITIQVSTGPKSSISMCEIVVYMKDDEWCEHPPEISVPNGQLEVNRSKAVLHCNEGFREKDGKDVYATCGNDKWSFLNVQCVGQNVCPPPDFPERGGYEPEKAEYQVGQTVSYYCNSSLLFFAENDKLFAARKQVTCQTSGKWTGGPPFCAIMTHLTATSNSDSKESSIIDGNWDTCFETRSDTKEILQFSLDREAAANSIALCFGEGRGFFHISFLPTDWGRKYAADDVKEKCKVLDLRDAYSSKTEYITIQVSTGPNSFISMCEIEVYMKDDEWCEHPPEHSVPNGQLEVGRSRAVLHCNEGFGEKDGKDVYATCGNGKWSFLSLQCVGQNEIFCDPVVGNVSPSEGEWENDGNTSEYSVGTKRTLNCKPGYVREGEPFTVTCLENGTWTRTTAACKKIFCNPVVGNISPSEGEWESDGSTSEYSVGTKRTMNCKPGHLREGEPFTVTCLENGTWTRTTASCKKIFCDPVVGTLSPSEGEWESDGKTSEYSVGTKRTLNCKPGYLREGEPFTVTCLENGTWSRTTATCKMILCVPVVGNVSPSEGEWESDGKTSEYSVGTKRSLNCNPGYLREGEPLTVTCLENGTWTRTTATCKKNKLQVDYKILDMLNQWQSEWDERDTGRSTFNIFPKVSLQSANWNGADVVFFTGNGLSLHICTDFI</sequence>
<evidence type="ECO:0000256" key="1">
    <source>
        <dbReference type="ARBA" id="ARBA00022729"/>
    </source>
</evidence>
<keyword evidence="7" id="KW-1185">Reference proteome</keyword>
<evidence type="ECO:0000313" key="6">
    <source>
        <dbReference type="EMBL" id="GBL99055.1"/>
    </source>
</evidence>
<accession>A0A4Y2C5K8</accession>
<dbReference type="InterPro" id="IPR051277">
    <property type="entry name" value="SEZ6_CSMD_C4BPB_Regulators"/>
</dbReference>
<keyword evidence="3" id="KW-1015">Disulfide bond</keyword>
<feature type="domain" description="Sushi" evidence="5">
    <location>
        <begin position="79"/>
        <end position="146"/>
    </location>
</feature>
<dbReference type="InterPro" id="IPR035976">
    <property type="entry name" value="Sushi/SCR/CCP_sf"/>
</dbReference>
<keyword evidence="2" id="KW-0677">Repeat</keyword>
<dbReference type="CDD" id="cd00033">
    <property type="entry name" value="CCP"/>
    <property type="match status" value="6"/>
</dbReference>
<keyword evidence="1" id="KW-0732">Signal</keyword>
<comment type="caution">
    <text evidence="4">Lacks conserved residue(s) required for the propagation of feature annotation.</text>
</comment>
<evidence type="ECO:0000259" key="5">
    <source>
        <dbReference type="PROSITE" id="PS50923"/>
    </source>
</evidence>
<name>A0A4Y2C5K8_ARAVE</name>
<dbReference type="SUPFAM" id="SSF57535">
    <property type="entry name" value="Complement control module/SCR domain"/>
    <property type="match status" value="6"/>
</dbReference>
<keyword evidence="4" id="KW-0768">Sushi</keyword>
<evidence type="ECO:0000256" key="3">
    <source>
        <dbReference type="ARBA" id="ARBA00023157"/>
    </source>
</evidence>